<evidence type="ECO:0000313" key="2">
    <source>
        <dbReference type="Proteomes" id="UP000887563"/>
    </source>
</evidence>
<accession>A0A914LCL9</accession>
<reference evidence="3" key="1">
    <citation type="submission" date="2022-11" db="UniProtKB">
        <authorList>
            <consortium name="WormBaseParasite"/>
        </authorList>
    </citation>
    <scope>IDENTIFICATION</scope>
</reference>
<protein>
    <submittedName>
        <fullName evidence="3">Uncharacterized protein</fullName>
    </submittedName>
</protein>
<sequence>MLLGRIFSKHCSMRISLFLVTLLTVFITSIFLTFIFLNYYTQKDKYTTSEKHHVPLLESIPNNGTKVDPRVHYEKGPNGMIAKMDIDLGIIKHPKNIKKEGDIGAKI</sequence>
<dbReference type="WBParaSite" id="Minc3s00402g11695">
    <property type="protein sequence ID" value="Minc3s00402g11695"/>
    <property type="gene ID" value="Minc3s00402g11695"/>
</dbReference>
<dbReference type="AlphaFoldDB" id="A0A914LCL9"/>
<keyword evidence="1" id="KW-0472">Membrane</keyword>
<name>A0A914LCL9_MELIC</name>
<evidence type="ECO:0000256" key="1">
    <source>
        <dbReference type="SAM" id="Phobius"/>
    </source>
</evidence>
<keyword evidence="1" id="KW-1133">Transmembrane helix</keyword>
<proteinExistence type="predicted"/>
<evidence type="ECO:0000313" key="3">
    <source>
        <dbReference type="WBParaSite" id="Minc3s00402g11695"/>
    </source>
</evidence>
<dbReference type="Proteomes" id="UP000887563">
    <property type="component" value="Unplaced"/>
</dbReference>
<feature type="transmembrane region" description="Helical" evidence="1">
    <location>
        <begin position="15"/>
        <end position="40"/>
    </location>
</feature>
<keyword evidence="1" id="KW-0812">Transmembrane</keyword>
<organism evidence="2 3">
    <name type="scientific">Meloidogyne incognita</name>
    <name type="common">Southern root-knot nematode worm</name>
    <name type="synonym">Oxyuris incognita</name>
    <dbReference type="NCBI Taxonomy" id="6306"/>
    <lineage>
        <taxon>Eukaryota</taxon>
        <taxon>Metazoa</taxon>
        <taxon>Ecdysozoa</taxon>
        <taxon>Nematoda</taxon>
        <taxon>Chromadorea</taxon>
        <taxon>Rhabditida</taxon>
        <taxon>Tylenchina</taxon>
        <taxon>Tylenchomorpha</taxon>
        <taxon>Tylenchoidea</taxon>
        <taxon>Meloidogynidae</taxon>
        <taxon>Meloidogyninae</taxon>
        <taxon>Meloidogyne</taxon>
        <taxon>Meloidogyne incognita group</taxon>
    </lineage>
</organism>
<keyword evidence="2" id="KW-1185">Reference proteome</keyword>